<dbReference type="EMBL" id="CP054142">
    <property type="protein sequence ID" value="QTQ13374.1"/>
    <property type="molecule type" value="Genomic_DNA"/>
</dbReference>
<evidence type="ECO:0000313" key="1">
    <source>
        <dbReference type="EMBL" id="QTQ13374.1"/>
    </source>
</evidence>
<protein>
    <submittedName>
        <fullName evidence="1">Type II toxin-antitoxin system VapB family antitoxin</fullName>
    </submittedName>
</protein>
<dbReference type="InterPro" id="IPR019239">
    <property type="entry name" value="VapB_antitoxin"/>
</dbReference>
<reference evidence="1 2" key="1">
    <citation type="journal article" date="2021" name="Microbiol. Resour. Announc.">
        <title>Complete Genome Sequences of Three Human Oral Treponema parvum Isolates.</title>
        <authorList>
            <person name="Zeng H."/>
            <person name="Watt R.M."/>
        </authorList>
    </citation>
    <scope>NUCLEOTIDE SEQUENCE [LARGE SCALE GENOMIC DNA]</scope>
    <source>
        <strain evidence="1 2">ATCC 700770</strain>
    </source>
</reference>
<dbReference type="KEGG" id="tpav:HRQ91_02285"/>
<name>A0A975F3K2_9SPIR</name>
<proteinExistence type="predicted"/>
<evidence type="ECO:0000313" key="2">
    <source>
        <dbReference type="Proteomes" id="UP000671908"/>
    </source>
</evidence>
<gene>
    <name evidence="1" type="ORF">HRQ91_02285</name>
</gene>
<dbReference type="Proteomes" id="UP000671908">
    <property type="component" value="Chromosome"/>
</dbReference>
<dbReference type="Pfam" id="PF09957">
    <property type="entry name" value="VapB_antitoxin"/>
    <property type="match status" value="1"/>
</dbReference>
<keyword evidence="2" id="KW-1185">Reference proteome</keyword>
<sequence>MRTNIVLNDALMEEAFRYSTAVRTKKELIETALKEYVQNRKRKDLRDLKGKVFFLEDYDYKEMQTKRRNN</sequence>
<organism evidence="1 2">
    <name type="scientific">Treponema parvum</name>
    <dbReference type="NCBI Taxonomy" id="138851"/>
    <lineage>
        <taxon>Bacteria</taxon>
        <taxon>Pseudomonadati</taxon>
        <taxon>Spirochaetota</taxon>
        <taxon>Spirochaetia</taxon>
        <taxon>Spirochaetales</taxon>
        <taxon>Treponemataceae</taxon>
        <taxon>Treponema</taxon>
    </lineage>
</organism>
<accession>A0A975F3K2</accession>
<dbReference type="RefSeq" id="WP_210120071.1">
    <property type="nucleotide sequence ID" value="NZ_CP054142.1"/>
</dbReference>
<dbReference type="AlphaFoldDB" id="A0A975F3K2"/>